<dbReference type="KEGG" id="thf:MA03_00385"/>
<comment type="subunit">
    <text evidence="6">Part of the 50S ribosomal subunit. Contacts protein L29.</text>
</comment>
<dbReference type="GO" id="GO:0003735">
    <property type="term" value="F:structural constituent of ribosome"/>
    <property type="evidence" value="ECO:0007669"/>
    <property type="project" value="UniProtKB-UniRule"/>
</dbReference>
<evidence type="ECO:0000256" key="6">
    <source>
        <dbReference type="HAMAP-Rule" id="MF_01369"/>
    </source>
</evidence>
<comment type="function">
    <text evidence="6">Binds to 23S rRNA. One of the proteins that surrounds the polypeptide exit tunnel on the outside of the ribosome.</text>
</comment>
<dbReference type="GO" id="GO:1990904">
    <property type="term" value="C:ribonucleoprotein complex"/>
    <property type="evidence" value="ECO:0007669"/>
    <property type="project" value="UniProtKB-KW"/>
</dbReference>
<dbReference type="GeneID" id="25400642"/>
<dbReference type="RefSeq" id="WP_052883374.1">
    <property type="nucleotide sequence ID" value="NZ_CP009961.1"/>
</dbReference>
<evidence type="ECO:0000313" key="9">
    <source>
        <dbReference type="Proteomes" id="UP000067434"/>
    </source>
</evidence>
<dbReference type="FunFam" id="3.30.70.330:FF:000532">
    <property type="entry name" value="50S ribosomal protein L23"/>
    <property type="match status" value="1"/>
</dbReference>
<dbReference type="PATRIC" id="fig|1550241.5.peg.77"/>
<evidence type="ECO:0000256" key="4">
    <source>
        <dbReference type="ARBA" id="ARBA00022980"/>
    </source>
</evidence>
<dbReference type="Proteomes" id="UP000067434">
    <property type="component" value="Chromosome"/>
</dbReference>
<dbReference type="GO" id="GO:0005840">
    <property type="term" value="C:ribosome"/>
    <property type="evidence" value="ECO:0007669"/>
    <property type="project" value="UniProtKB-UniRule"/>
</dbReference>
<dbReference type="NCBIfam" id="NF011118">
    <property type="entry name" value="PRK14548.1"/>
    <property type="match status" value="1"/>
</dbReference>
<dbReference type="InterPro" id="IPR013025">
    <property type="entry name" value="Ribosomal_uL23-like"/>
</dbReference>
<dbReference type="NCBIfam" id="TIGR03636">
    <property type="entry name" value="uL23_arch"/>
    <property type="match status" value="1"/>
</dbReference>
<evidence type="ECO:0000256" key="3">
    <source>
        <dbReference type="ARBA" id="ARBA00022884"/>
    </source>
</evidence>
<dbReference type="Pfam" id="PF00276">
    <property type="entry name" value="Ribosomal_L23"/>
    <property type="match status" value="1"/>
</dbReference>
<comment type="similarity">
    <text evidence="1 6 7">Belongs to the universal ribosomal protein uL23 family.</text>
</comment>
<keyword evidence="5 6" id="KW-0687">Ribonucleoprotein</keyword>
<gene>
    <name evidence="6" type="primary">rpl23</name>
    <name evidence="8" type="ORF">MA03_00385</name>
</gene>
<protein>
    <recommendedName>
        <fullName evidence="6">Large ribosomal subunit protein uL23</fullName>
    </recommendedName>
</protein>
<dbReference type="InterPro" id="IPR012677">
    <property type="entry name" value="Nucleotide-bd_a/b_plait_sf"/>
</dbReference>
<organism evidence="8 9">
    <name type="scientific">Infirmifilum uzonense</name>
    <dbReference type="NCBI Taxonomy" id="1550241"/>
    <lineage>
        <taxon>Archaea</taxon>
        <taxon>Thermoproteota</taxon>
        <taxon>Thermoprotei</taxon>
        <taxon>Thermofilales</taxon>
        <taxon>Thermofilaceae</taxon>
        <taxon>Infirmifilum</taxon>
    </lineage>
</organism>
<dbReference type="GO" id="GO:0006412">
    <property type="term" value="P:translation"/>
    <property type="evidence" value="ECO:0007669"/>
    <property type="project" value="UniProtKB-UniRule"/>
</dbReference>
<reference evidence="8 9" key="1">
    <citation type="journal article" date="2015" name="Stand. Genomic Sci.">
        <title>Complete genome sequence of and proposal of Thermofilum uzonense sp. nov. a novel hyperthermophilic crenarchaeon and emended description of the genus Thermofilum.</title>
        <authorList>
            <person name="Toshchakov S.V."/>
            <person name="Korzhenkov A.A."/>
            <person name="Samarov N.I."/>
            <person name="Mazunin I.O."/>
            <person name="Mozhey O.I."/>
            <person name="Shmyr I.S."/>
            <person name="Derbikova K.S."/>
            <person name="Taranov E.A."/>
            <person name="Dominova I.N."/>
            <person name="Bonch-Osmolovskaya E.A."/>
            <person name="Patrushev M.V."/>
            <person name="Podosokorskaya O.A."/>
            <person name="Kublanov I.V."/>
        </authorList>
    </citation>
    <scope>NUCLEOTIDE SEQUENCE [LARGE SCALE GENOMIC DNA]</scope>
    <source>
        <strain evidence="8 9">1807-2</strain>
    </source>
</reference>
<keyword evidence="4 6" id="KW-0689">Ribosomal protein</keyword>
<dbReference type="STRING" id="1550241.MA03_00385"/>
<dbReference type="OrthoDB" id="7751at2157"/>
<dbReference type="PANTHER" id="PTHR11620">
    <property type="entry name" value="60S RIBOSOMAL PROTEIN L23A"/>
    <property type="match status" value="1"/>
</dbReference>
<keyword evidence="2 6" id="KW-0699">rRNA-binding</keyword>
<evidence type="ECO:0000256" key="1">
    <source>
        <dbReference type="ARBA" id="ARBA00006700"/>
    </source>
</evidence>
<dbReference type="HOGENOM" id="CLU_037562_4_2_2"/>
<dbReference type="InterPro" id="IPR001014">
    <property type="entry name" value="Ribosomal_uL23_CS"/>
</dbReference>
<sequence length="88" mass="10014">MSGKNSSVIIRPHLTEKTLRLIEEANTLTFIVDRRATKKQIKEEVEKTFNVKVEKVNTLNTMDGNKKAYVRLSKEYSASDVATRMGLV</sequence>
<dbReference type="HAMAP" id="MF_01369_A">
    <property type="entry name" value="Ribosomal_uL23_A"/>
    <property type="match status" value="1"/>
</dbReference>
<dbReference type="InterPro" id="IPR012678">
    <property type="entry name" value="Ribosomal_uL23/eL15/eS24_sf"/>
</dbReference>
<dbReference type="GO" id="GO:0019843">
    <property type="term" value="F:rRNA binding"/>
    <property type="evidence" value="ECO:0007669"/>
    <property type="project" value="UniProtKB-UniRule"/>
</dbReference>
<dbReference type="InterPro" id="IPR019985">
    <property type="entry name" value="Ribosomal_uL23"/>
</dbReference>
<evidence type="ECO:0000256" key="7">
    <source>
        <dbReference type="RuleBase" id="RU003934"/>
    </source>
</evidence>
<accession>A0A0F7FGU9</accession>
<evidence type="ECO:0000313" key="8">
    <source>
        <dbReference type="EMBL" id="AKG38053.1"/>
    </source>
</evidence>
<dbReference type="AlphaFoldDB" id="A0A0F7FGU9"/>
<dbReference type="PROSITE" id="PS00050">
    <property type="entry name" value="RIBOSOMAL_L23"/>
    <property type="match status" value="1"/>
</dbReference>
<evidence type="ECO:0000256" key="5">
    <source>
        <dbReference type="ARBA" id="ARBA00023274"/>
    </source>
</evidence>
<dbReference type="Gene3D" id="3.30.70.330">
    <property type="match status" value="1"/>
</dbReference>
<dbReference type="SUPFAM" id="SSF54189">
    <property type="entry name" value="Ribosomal proteins S24e, L23 and L15e"/>
    <property type="match status" value="1"/>
</dbReference>
<dbReference type="EMBL" id="CP009961">
    <property type="protein sequence ID" value="AKG38053.1"/>
    <property type="molecule type" value="Genomic_DNA"/>
</dbReference>
<keyword evidence="9" id="KW-1185">Reference proteome</keyword>
<evidence type="ECO:0000256" key="2">
    <source>
        <dbReference type="ARBA" id="ARBA00022730"/>
    </source>
</evidence>
<dbReference type="HAMAP" id="MF_01369_B">
    <property type="entry name" value="Ribosomal_uL23_B"/>
    <property type="match status" value="1"/>
</dbReference>
<proteinExistence type="inferred from homology"/>
<keyword evidence="3 6" id="KW-0694">RNA-binding</keyword>
<name>A0A0F7FGU9_9CREN</name>